<name>A0ABU9TQN4_9GAMM</name>
<dbReference type="Pfam" id="PF11739">
    <property type="entry name" value="YdbH-like"/>
    <property type="match status" value="1"/>
</dbReference>
<organism evidence="1 2">
    <name type="scientific">Neptuniibacter pectenicola</name>
    <dbReference type="NCBI Taxonomy" id="1806669"/>
    <lineage>
        <taxon>Bacteria</taxon>
        <taxon>Pseudomonadati</taxon>
        <taxon>Pseudomonadota</taxon>
        <taxon>Gammaproteobacteria</taxon>
        <taxon>Oceanospirillales</taxon>
        <taxon>Oceanospirillaceae</taxon>
        <taxon>Neptuniibacter</taxon>
    </lineage>
</organism>
<dbReference type="InterPro" id="IPR021730">
    <property type="entry name" value="YdbH"/>
</dbReference>
<evidence type="ECO:0000313" key="2">
    <source>
        <dbReference type="Proteomes" id="UP001449225"/>
    </source>
</evidence>
<reference evidence="1 2" key="1">
    <citation type="submission" date="2024-03" db="EMBL/GenBank/DDBJ databases">
        <title>Community enrichment and isolation of bacterial strains for fucoidan degradation.</title>
        <authorList>
            <person name="Sichert A."/>
        </authorList>
    </citation>
    <scope>NUCLEOTIDE SEQUENCE [LARGE SCALE GENOMIC DNA]</scope>
    <source>
        <strain evidence="1 2">AS76</strain>
    </source>
</reference>
<dbReference type="Proteomes" id="UP001449225">
    <property type="component" value="Unassembled WGS sequence"/>
</dbReference>
<protein>
    <submittedName>
        <fullName evidence="1">YdbH domain-containing protein</fullName>
    </submittedName>
</protein>
<dbReference type="EMBL" id="JBBMRA010000002">
    <property type="protein sequence ID" value="MEM5535557.1"/>
    <property type="molecule type" value="Genomic_DNA"/>
</dbReference>
<comment type="caution">
    <text evidence="1">The sequence shown here is derived from an EMBL/GenBank/DDBJ whole genome shotgun (WGS) entry which is preliminary data.</text>
</comment>
<dbReference type="RefSeq" id="WP_342853804.1">
    <property type="nucleotide sequence ID" value="NZ_JBBMRA010000002.1"/>
</dbReference>
<accession>A0ABU9TQN4</accession>
<evidence type="ECO:0000313" key="1">
    <source>
        <dbReference type="EMBL" id="MEM5535557.1"/>
    </source>
</evidence>
<keyword evidence="2" id="KW-1185">Reference proteome</keyword>
<proteinExistence type="predicted"/>
<sequence length="787" mass="87936">MQKRVKLRWWLLSFCLLFLIVLPVSLYFLSPLLAKKGLEHWLQAQNFSHIELVMQPPTWNTLHIEKLKLQKNQPDKQLSLSTEHILLRFNPIELYLHQRLDLIQLPKSDITITYSTSAVQPEEDDELLDLSNLLPEQWFKKIPANLVQVGELNVNLDYPSNTADWRFSGALLFDGEELYSRVKFYRNNKDLGWGDLKLGYDNHFYLRLLENDDPFITIDGALSYTEQLQLDSTQQIEIARLQRWQNEIFPPEPQEQPLKQALPSLTGHLETQGRTLFPLRTKLTPDALLGSIQTQQKVKATLSVLKPIAAIAQVDAQLSGTVDFSLSHLAVVMDSASTLSLLNINHASLSNPIKKASIQFKKALNIGLNLANTTKDTPLEPQVDPFNVTIVTTAVALPDIDIAPLTLNLDMQKIALAQGYFKGRAELKNIAIKHQQKQQPLINFTTGFELNNGVLSQTYDLNSTELPLAVSGKTSTQLDSLASQFSWTLKPISLAAINAPLRKYVTLPPELSLKAGTLFHKGTGQFKNNKLSLMADNSIRQAQIGWNETLIEQLDLDSRTTLSTSGTLIDTGNIKLGKVTNGIEITKVSTHYSYTHDRSKRRDLISLNALSAEILGGNITVNDIEFDPLNPEIATQVDIEALDLGEVLKLEQQQGLSGEGKLSGHFPLQYKAGQVSISNGKLLSLAPGGKIIFLPSASVSAYAATNIGLKTAIDALENFHFELLNIQLNYEPDGTALLTTRLKGSNPNWHNGHPIDFTINVEENIPTLMKTLQFTDKLTRTIEKRYR</sequence>
<gene>
    <name evidence="1" type="ORF">WNY58_04035</name>
</gene>